<evidence type="ECO:0000256" key="6">
    <source>
        <dbReference type="NCBIfam" id="TIGR01048"/>
    </source>
</evidence>
<keyword evidence="2 5" id="KW-0210">Decarboxylase</keyword>
<feature type="domain" description="Orn/DAP/Arg decarboxylase 2 C-terminal" evidence="8">
    <location>
        <begin position="42"/>
        <end position="386"/>
    </location>
</feature>
<reference evidence="10 11" key="1">
    <citation type="submission" date="2017-03" db="EMBL/GenBank/DDBJ databases">
        <title>Whole genome sequences of fourteen strains of Bradyrhizobium canariense and one strain of Bradyrhizobium japonicum isolated from Lupinus (Papilionoideae: Genisteae) species in Algeria.</title>
        <authorList>
            <person name="Crovadore J."/>
            <person name="Chekireb D."/>
            <person name="Brachmann A."/>
            <person name="Chablais R."/>
            <person name="Cochard B."/>
            <person name="Lefort F."/>
        </authorList>
    </citation>
    <scope>NUCLEOTIDE SEQUENCE [LARGE SCALE GENOMIC DNA]</scope>
    <source>
        <strain evidence="10 11">UBMAN05</strain>
    </source>
</reference>
<dbReference type="InterPro" id="IPR022643">
    <property type="entry name" value="De-COase2_C"/>
</dbReference>
<organism evidence="10 11">
    <name type="scientific">Bradyrhizobium canariense</name>
    <dbReference type="NCBI Taxonomy" id="255045"/>
    <lineage>
        <taxon>Bacteria</taxon>
        <taxon>Pseudomonadati</taxon>
        <taxon>Pseudomonadota</taxon>
        <taxon>Alphaproteobacteria</taxon>
        <taxon>Hyphomicrobiales</taxon>
        <taxon>Nitrobacteraceae</taxon>
        <taxon>Bradyrhizobium</taxon>
    </lineage>
</organism>
<keyword evidence="4 5" id="KW-0456">Lyase</keyword>
<evidence type="ECO:0000256" key="3">
    <source>
        <dbReference type="ARBA" id="ARBA00022898"/>
    </source>
</evidence>
<evidence type="ECO:0000256" key="7">
    <source>
        <dbReference type="RuleBase" id="RU003738"/>
    </source>
</evidence>
<dbReference type="Pfam" id="PF02784">
    <property type="entry name" value="Orn_Arg_deC_N"/>
    <property type="match status" value="1"/>
</dbReference>
<evidence type="ECO:0000256" key="2">
    <source>
        <dbReference type="ARBA" id="ARBA00022793"/>
    </source>
</evidence>
<sequence>MSQRQPSKVFSSLPELEYRASELHLEGVSLSRLAALQGTPLYVYSQGAMLRALAGYRNPLVRRKHLVCYAVKANSTLAVLQVLAREGCGFDIVSVGELERVLTAGGLPSNVVFAGVGKRRDEVERAIEVGIKCFNVESEGELMVLSEIAANLRKRAPVSLRLNPEVSPNTHRYISTGGKENKFGVPLATAAGLYRLAARLPAIDVVGINFHIGSQITEVAPYLRALDCTLQLLDVLEAEGLRISHIDVGGGWGIRHLDEPLSEPRHLLSAILDRLDARGYGDRELVIEPGRSLVGNAGVLVTQILSLKPTEGKNFCIVDAGMNDLVRPAMYNAYMHIVECVKPLDCLASRRNWDVVGPVCESGDWLGLDRSLMPVAGEHLVILSAGAYGMSMASNYNTRPRPAEIMVNSTNAILIRRRETIDDLLKNEMLLTSPSALSSPLGRG</sequence>
<dbReference type="PRINTS" id="PR01181">
    <property type="entry name" value="DAPDCRBXLASE"/>
</dbReference>
<dbReference type="PANTHER" id="PTHR43727:SF2">
    <property type="entry name" value="GROUP IV DECARBOXYLASE"/>
    <property type="match status" value="1"/>
</dbReference>
<dbReference type="EMBL" id="NAFK01000117">
    <property type="protein sequence ID" value="OSJ34895.1"/>
    <property type="molecule type" value="Genomic_DNA"/>
</dbReference>
<dbReference type="HAMAP" id="MF_02120">
    <property type="entry name" value="LysA"/>
    <property type="match status" value="1"/>
</dbReference>
<feature type="binding site" evidence="5">
    <location>
        <begin position="288"/>
        <end position="291"/>
    </location>
    <ligand>
        <name>pyridoxal 5'-phosphate</name>
        <dbReference type="ChEBI" id="CHEBI:597326"/>
    </ligand>
</feature>
<dbReference type="InterPro" id="IPR009006">
    <property type="entry name" value="Ala_racemase/Decarboxylase_C"/>
</dbReference>
<feature type="binding site" evidence="5">
    <location>
        <position position="251"/>
    </location>
    <ligand>
        <name>pyridoxal 5'-phosphate</name>
        <dbReference type="ChEBI" id="CHEBI:597326"/>
    </ligand>
</feature>
<evidence type="ECO:0000256" key="5">
    <source>
        <dbReference type="HAMAP-Rule" id="MF_02120"/>
    </source>
</evidence>
<proteinExistence type="inferred from homology"/>
<evidence type="ECO:0000313" key="10">
    <source>
        <dbReference type="EMBL" id="OSJ34895.1"/>
    </source>
</evidence>
<feature type="binding site" evidence="5">
    <location>
        <position position="327"/>
    </location>
    <ligand>
        <name>substrate</name>
    </ligand>
</feature>
<gene>
    <name evidence="5" type="primary">lysA</name>
    <name evidence="10" type="ORF">BST63_02765</name>
</gene>
<dbReference type="InterPro" id="IPR002986">
    <property type="entry name" value="DAP_deCOOHase_LysA"/>
</dbReference>
<feature type="binding site" evidence="5">
    <location>
        <position position="388"/>
    </location>
    <ligand>
        <name>pyridoxal 5'-phosphate</name>
        <dbReference type="ChEBI" id="CHEBI:597326"/>
    </ligand>
</feature>
<evidence type="ECO:0000256" key="4">
    <source>
        <dbReference type="ARBA" id="ARBA00023239"/>
    </source>
</evidence>
<feature type="domain" description="Orn/DAP/Arg decarboxylase 2 N-terminal" evidence="9">
    <location>
        <begin position="61"/>
        <end position="294"/>
    </location>
</feature>
<comment type="pathway">
    <text evidence="5 7">Amino-acid biosynthesis; L-lysine biosynthesis via DAP pathway; L-lysine from DL-2,6-diaminopimelate: step 1/1.</text>
</comment>
<feature type="binding site" evidence="5">
    <location>
        <position position="388"/>
    </location>
    <ligand>
        <name>substrate</name>
    </ligand>
</feature>
<comment type="function">
    <text evidence="5">Specifically catalyzes the decarboxylation of meso-diaminopimelate (meso-DAP) to L-lysine.</text>
</comment>
<comment type="similarity">
    <text evidence="5">Belongs to the Orn/Lys/Arg decarboxylase class-II family. LysA subfamily.</text>
</comment>
<name>A0ABX3XB18_9BRAD</name>
<comment type="cofactor">
    <cofactor evidence="1 5 7">
        <name>pyridoxal 5'-phosphate</name>
        <dbReference type="ChEBI" id="CHEBI:597326"/>
    </cofactor>
</comment>
<dbReference type="InterPro" id="IPR029066">
    <property type="entry name" value="PLP-binding_barrel"/>
</dbReference>
<keyword evidence="5 7" id="KW-0457">Lysine biosynthesis</keyword>
<comment type="caution">
    <text evidence="10">The sequence shown here is derived from an EMBL/GenBank/DDBJ whole genome shotgun (WGS) entry which is preliminary data.</text>
</comment>
<keyword evidence="3 5" id="KW-0663">Pyridoxal phosphate</keyword>
<dbReference type="CDD" id="cd06828">
    <property type="entry name" value="PLPDE_III_DapDC"/>
    <property type="match status" value="1"/>
</dbReference>
<dbReference type="NCBIfam" id="TIGR01048">
    <property type="entry name" value="lysA"/>
    <property type="match status" value="1"/>
</dbReference>
<dbReference type="SUPFAM" id="SSF51419">
    <property type="entry name" value="PLP-binding barrel"/>
    <property type="match status" value="1"/>
</dbReference>
<dbReference type="PANTHER" id="PTHR43727">
    <property type="entry name" value="DIAMINOPIMELATE DECARBOXYLASE"/>
    <property type="match status" value="1"/>
</dbReference>
<accession>A0ABX3XB18</accession>
<comment type="subunit">
    <text evidence="5">Homodimer.</text>
</comment>
<feature type="modified residue" description="N6-(pyridoxal phosphate)lysine" evidence="5">
    <location>
        <position position="72"/>
    </location>
</feature>
<dbReference type="Gene3D" id="2.40.37.10">
    <property type="entry name" value="Lyase, Ornithine Decarboxylase, Chain A, domain 1"/>
    <property type="match status" value="1"/>
</dbReference>
<comment type="catalytic activity">
    <reaction evidence="5 7">
        <text>meso-2,6-diaminopimelate + H(+) = L-lysine + CO2</text>
        <dbReference type="Rhea" id="RHEA:15101"/>
        <dbReference type="ChEBI" id="CHEBI:15378"/>
        <dbReference type="ChEBI" id="CHEBI:16526"/>
        <dbReference type="ChEBI" id="CHEBI:32551"/>
        <dbReference type="ChEBI" id="CHEBI:57791"/>
        <dbReference type="EC" id="4.1.1.20"/>
    </reaction>
</comment>
<dbReference type="PRINTS" id="PR01179">
    <property type="entry name" value="ODADCRBXLASE"/>
</dbReference>
<dbReference type="EC" id="4.1.1.20" evidence="5 6"/>
<feature type="binding site" evidence="5">
    <location>
        <position position="331"/>
    </location>
    <ligand>
        <name>substrate</name>
    </ligand>
</feature>
<dbReference type="Gene3D" id="3.20.20.10">
    <property type="entry name" value="Alanine racemase"/>
    <property type="match status" value="1"/>
</dbReference>
<keyword evidence="11" id="KW-1185">Reference proteome</keyword>
<dbReference type="InterPro" id="IPR022653">
    <property type="entry name" value="De-COase2_pyr-phos_BS"/>
</dbReference>
<dbReference type="SUPFAM" id="SSF50621">
    <property type="entry name" value="Alanine racemase C-terminal domain-like"/>
    <property type="match status" value="1"/>
</dbReference>
<dbReference type="Proteomes" id="UP000193884">
    <property type="component" value="Unassembled WGS sequence"/>
</dbReference>
<evidence type="ECO:0000256" key="1">
    <source>
        <dbReference type="ARBA" id="ARBA00001933"/>
    </source>
</evidence>
<evidence type="ECO:0000259" key="9">
    <source>
        <dbReference type="Pfam" id="PF02784"/>
    </source>
</evidence>
<keyword evidence="5" id="KW-0028">Amino-acid biosynthesis</keyword>
<feature type="binding site" evidence="5">
    <location>
        <position position="291"/>
    </location>
    <ligand>
        <name>substrate</name>
    </ligand>
</feature>
<dbReference type="RefSeq" id="WP_085383380.1">
    <property type="nucleotide sequence ID" value="NZ_NAFJ01000096.1"/>
</dbReference>
<dbReference type="Pfam" id="PF00278">
    <property type="entry name" value="Orn_DAP_Arg_deC"/>
    <property type="match status" value="1"/>
</dbReference>
<protein>
    <recommendedName>
        <fullName evidence="5 6">Diaminopimelate decarboxylase</fullName>
        <shortName evidence="5">DAP decarboxylase</shortName>
        <shortName evidence="5">DAPDC</shortName>
        <ecNumber evidence="5 6">4.1.1.20</ecNumber>
    </recommendedName>
</protein>
<evidence type="ECO:0000259" key="8">
    <source>
        <dbReference type="Pfam" id="PF00278"/>
    </source>
</evidence>
<dbReference type="InterPro" id="IPR022644">
    <property type="entry name" value="De-COase2_N"/>
</dbReference>
<feature type="binding site" evidence="5">
    <location>
        <position position="361"/>
    </location>
    <ligand>
        <name>substrate</name>
    </ligand>
</feature>
<dbReference type="InterPro" id="IPR000183">
    <property type="entry name" value="Orn/DAP/Arg_de-COase"/>
</dbReference>
<evidence type="ECO:0000313" key="11">
    <source>
        <dbReference type="Proteomes" id="UP000193884"/>
    </source>
</evidence>
<dbReference type="PROSITE" id="PS00878">
    <property type="entry name" value="ODR_DC_2_1"/>
    <property type="match status" value="1"/>
</dbReference>